<reference evidence="1 2" key="1">
    <citation type="submission" date="2016-07" db="EMBL/GenBank/DDBJ databases">
        <title>Pervasive Adenine N6-methylation of Active Genes in Fungi.</title>
        <authorList>
            <consortium name="DOE Joint Genome Institute"/>
            <person name="Mondo S.J."/>
            <person name="Dannebaum R.O."/>
            <person name="Kuo R.C."/>
            <person name="Labutti K."/>
            <person name="Haridas S."/>
            <person name="Kuo A."/>
            <person name="Salamov A."/>
            <person name="Ahrendt S.R."/>
            <person name="Lipzen A."/>
            <person name="Sullivan W."/>
            <person name="Andreopoulos W.B."/>
            <person name="Clum A."/>
            <person name="Lindquist E."/>
            <person name="Daum C."/>
            <person name="Ramamoorthy G.K."/>
            <person name="Gryganskyi A."/>
            <person name="Culley D."/>
            <person name="Magnuson J.K."/>
            <person name="James T.Y."/>
            <person name="O'Malley M.A."/>
            <person name="Stajich J.E."/>
            <person name="Spatafora J.W."/>
            <person name="Visel A."/>
            <person name="Grigoriev I.V."/>
        </authorList>
    </citation>
    <scope>NUCLEOTIDE SEQUENCE [LARGE SCALE GENOMIC DNA]</scope>
    <source>
        <strain evidence="1 2">CBS 931.73</strain>
    </source>
</reference>
<dbReference type="SUPFAM" id="SSF81296">
    <property type="entry name" value="E set domains"/>
    <property type="match status" value="1"/>
</dbReference>
<evidence type="ECO:0000313" key="2">
    <source>
        <dbReference type="Proteomes" id="UP000193498"/>
    </source>
</evidence>
<proteinExistence type="predicted"/>
<evidence type="ECO:0008006" key="3">
    <source>
        <dbReference type="Google" id="ProtNLM"/>
    </source>
</evidence>
<dbReference type="Proteomes" id="UP000193498">
    <property type="component" value="Unassembled WGS sequence"/>
</dbReference>
<dbReference type="STRING" id="1314790.A0A1Y1X8B8"/>
<gene>
    <name evidence="1" type="ORF">K493DRAFT_307935</name>
</gene>
<evidence type="ECO:0000313" key="1">
    <source>
        <dbReference type="EMBL" id="ORX82001.1"/>
    </source>
</evidence>
<dbReference type="InParanoid" id="A0A1Y1X8B8"/>
<sequence>MAHFIKNPLIFRNQEDLSINVFEDSLVMYGTPEDSSGCVLRGYVDLNLSNLLITRGINLRFVGKTEIFASYKNPKQTYLLVDRSWPLVRPNKDKCYLPPNKYHFEFEIPVSGRLPESVQVPGGVIEYTLFAEVEKVGFHFNIQVGKTLQLKRAPHPISEAYLTPSVTSISWLKEQVFCSMSTEMPVYDHHEQILVEMKIRFLERILKIKKIEMTLEEIISYPTFDGTLLQNSSSIVKTDRFSFVFKPNLTCKALATVAIPQTAIYDSTTKYIRVRHRIIGKIIFCDHFFGGSELYLNLGIVLRSREQSELLEILPSYKADDEPPCYPGPSERENGH</sequence>
<protein>
    <recommendedName>
        <fullName evidence="3">Arrestin-like N-terminal domain-containing protein</fullName>
    </recommendedName>
</protein>
<comment type="caution">
    <text evidence="1">The sequence shown here is derived from an EMBL/GenBank/DDBJ whole genome shotgun (WGS) entry which is preliminary data.</text>
</comment>
<keyword evidence="2" id="KW-1185">Reference proteome</keyword>
<name>A0A1Y1X8B8_9FUNG</name>
<dbReference type="Gene3D" id="2.60.40.640">
    <property type="match status" value="1"/>
</dbReference>
<organism evidence="1 2">
    <name type="scientific">Basidiobolus meristosporus CBS 931.73</name>
    <dbReference type="NCBI Taxonomy" id="1314790"/>
    <lineage>
        <taxon>Eukaryota</taxon>
        <taxon>Fungi</taxon>
        <taxon>Fungi incertae sedis</taxon>
        <taxon>Zoopagomycota</taxon>
        <taxon>Entomophthoromycotina</taxon>
        <taxon>Basidiobolomycetes</taxon>
        <taxon>Basidiobolales</taxon>
        <taxon>Basidiobolaceae</taxon>
        <taxon>Basidiobolus</taxon>
    </lineage>
</organism>
<dbReference type="OrthoDB" id="2333384at2759"/>
<dbReference type="AlphaFoldDB" id="A0A1Y1X8B8"/>
<dbReference type="InterPro" id="IPR014752">
    <property type="entry name" value="Arrestin-like_C"/>
</dbReference>
<dbReference type="EMBL" id="MCFE01000684">
    <property type="protein sequence ID" value="ORX82001.1"/>
    <property type="molecule type" value="Genomic_DNA"/>
</dbReference>
<accession>A0A1Y1X8B8</accession>
<dbReference type="InterPro" id="IPR014756">
    <property type="entry name" value="Ig_E-set"/>
</dbReference>